<keyword evidence="8 16" id="KW-0808">Transferase</keyword>
<evidence type="ECO:0000256" key="2">
    <source>
        <dbReference type="ARBA" id="ARBA00001958"/>
    </source>
</evidence>
<dbReference type="NCBIfam" id="NF009855">
    <property type="entry name" value="PRK13321.1"/>
    <property type="match status" value="1"/>
</dbReference>
<comment type="pathway">
    <text evidence="4 16">Cofactor biosynthesis; coenzyme A biosynthesis; CoA from (R)-pantothenate: step 1/5.</text>
</comment>
<feature type="binding site" evidence="16">
    <location>
        <position position="132"/>
    </location>
    <ligand>
        <name>ATP</name>
        <dbReference type="ChEBI" id="CHEBI:30616"/>
    </ligand>
</feature>
<dbReference type="EMBL" id="JADPIE010000011">
    <property type="protein sequence ID" value="MBF8438204.1"/>
    <property type="molecule type" value="Genomic_DNA"/>
</dbReference>
<dbReference type="RefSeq" id="WP_270455309.1">
    <property type="nucleotide sequence ID" value="NZ_JADPIE010000011.1"/>
</dbReference>
<dbReference type="HAMAP" id="MF_01274">
    <property type="entry name" value="Pantothen_kinase_3"/>
    <property type="match status" value="1"/>
</dbReference>
<keyword evidence="13 16" id="KW-0173">Coenzyme A biosynthesis</keyword>
<keyword evidence="11 16" id="KW-0067">ATP-binding</keyword>
<dbReference type="GO" id="GO:0015937">
    <property type="term" value="P:coenzyme A biosynthetic process"/>
    <property type="evidence" value="ECO:0007669"/>
    <property type="project" value="UniProtKB-UniRule"/>
</dbReference>
<evidence type="ECO:0000256" key="13">
    <source>
        <dbReference type="ARBA" id="ARBA00022993"/>
    </source>
</evidence>
<dbReference type="CDD" id="cd24015">
    <property type="entry name" value="ASKHA_NBD_PanK-III"/>
    <property type="match status" value="1"/>
</dbReference>
<dbReference type="InterPro" id="IPR043129">
    <property type="entry name" value="ATPase_NBD"/>
</dbReference>
<comment type="similarity">
    <text evidence="14 16">Belongs to the type III pantothenate kinase family.</text>
</comment>
<evidence type="ECO:0000256" key="11">
    <source>
        <dbReference type="ARBA" id="ARBA00022840"/>
    </source>
</evidence>
<comment type="caution">
    <text evidence="16">Lacks conserved residue(s) required for the propagation of feature annotation.</text>
</comment>
<feature type="binding site" evidence="16">
    <location>
        <begin position="6"/>
        <end position="13"/>
    </location>
    <ligand>
        <name>ATP</name>
        <dbReference type="ChEBI" id="CHEBI:30616"/>
    </ligand>
</feature>
<keyword evidence="18" id="KW-1185">Reference proteome</keyword>
<feature type="active site" description="Proton acceptor" evidence="16">
    <location>
        <position position="109"/>
    </location>
</feature>
<evidence type="ECO:0000256" key="5">
    <source>
        <dbReference type="ARBA" id="ARBA00011738"/>
    </source>
</evidence>
<evidence type="ECO:0000256" key="14">
    <source>
        <dbReference type="ARBA" id="ARBA00038036"/>
    </source>
</evidence>
<evidence type="ECO:0000256" key="15">
    <source>
        <dbReference type="ARBA" id="ARBA00040883"/>
    </source>
</evidence>
<dbReference type="InterPro" id="IPR004619">
    <property type="entry name" value="Type_III_PanK"/>
</dbReference>
<keyword evidence="16" id="KW-0479">Metal-binding</keyword>
<evidence type="ECO:0000256" key="9">
    <source>
        <dbReference type="ARBA" id="ARBA00022741"/>
    </source>
</evidence>
<dbReference type="Gene3D" id="3.30.420.40">
    <property type="match status" value="2"/>
</dbReference>
<dbReference type="NCBIfam" id="TIGR00671">
    <property type="entry name" value="baf"/>
    <property type="match status" value="1"/>
</dbReference>
<comment type="function">
    <text evidence="16">Catalyzes the phosphorylation of pantothenate (Pan), the first step in CoA biosynthesis.</text>
</comment>
<comment type="cofactor">
    <cofactor evidence="16">
        <name>NH4(+)</name>
        <dbReference type="ChEBI" id="CHEBI:28938"/>
    </cofactor>
    <cofactor evidence="16">
        <name>K(+)</name>
        <dbReference type="ChEBI" id="CHEBI:29103"/>
    </cofactor>
    <text evidence="16">A monovalent cation. Ammonium or potassium.</text>
</comment>
<keyword evidence="9 16" id="KW-0547">Nucleotide-binding</keyword>
<evidence type="ECO:0000256" key="10">
    <source>
        <dbReference type="ARBA" id="ARBA00022777"/>
    </source>
</evidence>
<feature type="binding site" evidence="16">
    <location>
        <begin position="107"/>
        <end position="110"/>
    </location>
    <ligand>
        <name>substrate</name>
    </ligand>
</feature>
<keyword evidence="10 16" id="KW-0418">Kinase</keyword>
<comment type="caution">
    <text evidence="17">The sequence shown here is derived from an EMBL/GenBank/DDBJ whole genome shotgun (WGS) entry which is preliminary data.</text>
</comment>
<evidence type="ECO:0000313" key="17">
    <source>
        <dbReference type="EMBL" id="MBF8438204.1"/>
    </source>
</evidence>
<dbReference type="Proteomes" id="UP000621436">
    <property type="component" value="Unassembled WGS sequence"/>
</dbReference>
<comment type="subcellular location">
    <subcellularLocation>
        <location evidence="3 16">Cytoplasm</location>
    </subcellularLocation>
</comment>
<dbReference type="AlphaFoldDB" id="A0A931AWW5"/>
<evidence type="ECO:0000313" key="18">
    <source>
        <dbReference type="Proteomes" id="UP000621436"/>
    </source>
</evidence>
<gene>
    <name evidence="16" type="primary">coaX</name>
    <name evidence="17" type="ORF">I0Q91_14075</name>
</gene>
<evidence type="ECO:0000256" key="16">
    <source>
        <dbReference type="HAMAP-Rule" id="MF_01274"/>
    </source>
</evidence>
<dbReference type="GO" id="GO:0005737">
    <property type="term" value="C:cytoplasm"/>
    <property type="evidence" value="ECO:0007669"/>
    <property type="project" value="UniProtKB-SubCell"/>
</dbReference>
<comment type="catalytic activity">
    <reaction evidence="1 16">
        <text>(R)-pantothenate + ATP = (R)-4'-phosphopantothenate + ADP + H(+)</text>
        <dbReference type="Rhea" id="RHEA:16373"/>
        <dbReference type="ChEBI" id="CHEBI:10986"/>
        <dbReference type="ChEBI" id="CHEBI:15378"/>
        <dbReference type="ChEBI" id="CHEBI:29032"/>
        <dbReference type="ChEBI" id="CHEBI:30616"/>
        <dbReference type="ChEBI" id="CHEBI:456216"/>
        <dbReference type="EC" id="2.7.1.33"/>
    </reaction>
</comment>
<comment type="cofactor">
    <cofactor evidence="2">
        <name>K(+)</name>
        <dbReference type="ChEBI" id="CHEBI:29103"/>
    </cofactor>
</comment>
<organism evidence="17 18">
    <name type="scientific">Halonatronomonas betaini</name>
    <dbReference type="NCBI Taxonomy" id="2778430"/>
    <lineage>
        <taxon>Bacteria</taxon>
        <taxon>Bacillati</taxon>
        <taxon>Bacillota</taxon>
        <taxon>Clostridia</taxon>
        <taxon>Halanaerobiales</taxon>
        <taxon>Halarsenatibacteraceae</taxon>
        <taxon>Halonatronomonas</taxon>
    </lineage>
</organism>
<name>A0A931AWW5_9FIRM</name>
<evidence type="ECO:0000256" key="1">
    <source>
        <dbReference type="ARBA" id="ARBA00001206"/>
    </source>
</evidence>
<evidence type="ECO:0000256" key="8">
    <source>
        <dbReference type="ARBA" id="ARBA00022679"/>
    </source>
</evidence>
<dbReference type="GO" id="GO:0046872">
    <property type="term" value="F:metal ion binding"/>
    <property type="evidence" value="ECO:0007669"/>
    <property type="project" value="UniProtKB-KW"/>
</dbReference>
<dbReference type="GO" id="GO:0005524">
    <property type="term" value="F:ATP binding"/>
    <property type="evidence" value="ECO:0007669"/>
    <property type="project" value="UniProtKB-UniRule"/>
</dbReference>
<evidence type="ECO:0000256" key="6">
    <source>
        <dbReference type="ARBA" id="ARBA00012102"/>
    </source>
</evidence>
<evidence type="ECO:0000256" key="4">
    <source>
        <dbReference type="ARBA" id="ARBA00005225"/>
    </source>
</evidence>
<dbReference type="Pfam" id="PF03309">
    <property type="entry name" value="Pan_kinase"/>
    <property type="match status" value="1"/>
</dbReference>
<dbReference type="PANTHER" id="PTHR34265">
    <property type="entry name" value="TYPE III PANTOTHENATE KINASE"/>
    <property type="match status" value="1"/>
</dbReference>
<feature type="binding site" evidence="16">
    <location>
        <position position="129"/>
    </location>
    <ligand>
        <name>K(+)</name>
        <dbReference type="ChEBI" id="CHEBI:29103"/>
    </ligand>
</feature>
<sequence>MILTLDVGNSNIFIGLYDDGCLLNDWRIATDKDKTSDEYGVILMNLFISGGYKLEDVKSIIISSVVPTVMGALKEMTGNYFDASLLTVGPGVKTGLNIRTDNPREVGSDRIVNAIAAKAKYSPPLIIVDFGTATTICAVSEDGSYLGGAIAPGIEVSTEALFNKADKLPKIEVGKPLKAIGKNTEDSLKSGIYFGFIGQVEALILEFKKELGERSQVIGTGGFVKEIGYEIDKIDVIDEHLTLDGLYHLAKINGFIGDDND</sequence>
<evidence type="ECO:0000256" key="3">
    <source>
        <dbReference type="ARBA" id="ARBA00004496"/>
    </source>
</evidence>
<feature type="binding site" evidence="16">
    <location>
        <position position="184"/>
    </location>
    <ligand>
        <name>substrate</name>
    </ligand>
</feature>
<evidence type="ECO:0000256" key="12">
    <source>
        <dbReference type="ARBA" id="ARBA00022958"/>
    </source>
</evidence>
<evidence type="ECO:0000256" key="7">
    <source>
        <dbReference type="ARBA" id="ARBA00022490"/>
    </source>
</evidence>
<protein>
    <recommendedName>
        <fullName evidence="15 16">Type III pantothenate kinase</fullName>
        <ecNumber evidence="6 16">2.7.1.33</ecNumber>
    </recommendedName>
    <alternativeName>
        <fullName evidence="16">PanK-III</fullName>
    </alternativeName>
    <alternativeName>
        <fullName evidence="16">Pantothenic acid kinase</fullName>
    </alternativeName>
</protein>
<comment type="subunit">
    <text evidence="5 16">Homodimer.</text>
</comment>
<reference evidence="17" key="1">
    <citation type="submission" date="2020-11" db="EMBL/GenBank/DDBJ databases">
        <title>Halonatronomonas betainensis gen. nov., sp. nov. a novel haloalkaliphilic representative of the family Halanaerobiacae capable of betaine degradation.</title>
        <authorList>
            <person name="Boltyanskaya Y."/>
            <person name="Kevbrin V."/>
            <person name="Detkova E."/>
            <person name="Grouzdev D.S."/>
            <person name="Koziaeva V."/>
            <person name="Zhilina T."/>
        </authorList>
    </citation>
    <scope>NUCLEOTIDE SEQUENCE</scope>
    <source>
        <strain evidence="17">Z-7014</strain>
    </source>
</reference>
<keyword evidence="12 16" id="KW-0630">Potassium</keyword>
<dbReference type="SUPFAM" id="SSF53067">
    <property type="entry name" value="Actin-like ATPase domain"/>
    <property type="match status" value="2"/>
</dbReference>
<dbReference type="GO" id="GO:0004594">
    <property type="term" value="F:pantothenate kinase activity"/>
    <property type="evidence" value="ECO:0007669"/>
    <property type="project" value="UniProtKB-UniRule"/>
</dbReference>
<dbReference type="NCBIfam" id="NF009848">
    <property type="entry name" value="PRK13318.1-6"/>
    <property type="match status" value="1"/>
</dbReference>
<dbReference type="EC" id="2.7.1.33" evidence="6 16"/>
<accession>A0A931AWW5</accession>
<dbReference type="PANTHER" id="PTHR34265:SF1">
    <property type="entry name" value="TYPE III PANTOTHENATE KINASE"/>
    <property type="match status" value="1"/>
</dbReference>
<proteinExistence type="inferred from homology"/>
<keyword evidence="7 16" id="KW-0963">Cytoplasm</keyword>